<accession>A0AAU7BXH5</accession>
<dbReference type="RefSeq" id="WP_347926304.1">
    <property type="nucleotide sequence ID" value="NZ_CP157199.1"/>
</dbReference>
<name>A0AAU7BXH5_9FLAO</name>
<evidence type="ECO:0000313" key="1">
    <source>
        <dbReference type="EMBL" id="XBG62814.1"/>
    </source>
</evidence>
<dbReference type="AlphaFoldDB" id="A0AAU7BXH5"/>
<protein>
    <recommendedName>
        <fullName evidence="2">STAS/SEC14 domain-containing protein</fullName>
    </recommendedName>
</protein>
<dbReference type="EMBL" id="CP157199">
    <property type="protein sequence ID" value="XBG62814.1"/>
    <property type="molecule type" value="Genomic_DNA"/>
</dbReference>
<sequence>MQFKNSKYFNSNYKILSLKFGDFYLHENYVIAEIAEGVHIDKSKIEDLIILLVDHYGENLKIGYIFNNINSYSIDSRQWINFNNDYNFIIASAIIFYNGISYINASIEKRLSKNSIKRCNNLDEALFWIENLREFKIQEEAN</sequence>
<evidence type="ECO:0008006" key="2">
    <source>
        <dbReference type="Google" id="ProtNLM"/>
    </source>
</evidence>
<reference evidence="1" key="1">
    <citation type="submission" date="2024-05" db="EMBL/GenBank/DDBJ databases">
        <title>Pontimicrobium maritimus sp. nov., isolated form sea water.</title>
        <authorList>
            <person name="Muhammad N."/>
            <person name="Vuong T.Q."/>
            <person name="Han H.L."/>
            <person name="Kim S.-G."/>
        </authorList>
    </citation>
    <scope>NUCLEOTIDE SEQUENCE</scope>
    <source>
        <strain evidence="1">SW4</strain>
    </source>
</reference>
<proteinExistence type="predicted"/>
<organism evidence="1">
    <name type="scientific">Pontimicrobium sp. SW4</name>
    <dbReference type="NCBI Taxonomy" id="3153519"/>
    <lineage>
        <taxon>Bacteria</taxon>
        <taxon>Pseudomonadati</taxon>
        <taxon>Bacteroidota</taxon>
        <taxon>Flavobacteriia</taxon>
        <taxon>Flavobacteriales</taxon>
        <taxon>Flavobacteriaceae</taxon>
        <taxon>Pontimicrobium</taxon>
    </lineage>
</organism>
<gene>
    <name evidence="1" type="ORF">ABGB03_07855</name>
</gene>